<feature type="domain" description="Putative restriction endonuclease" evidence="1">
    <location>
        <begin position="28"/>
        <end position="198"/>
    </location>
</feature>
<dbReference type="InterPro" id="IPR012296">
    <property type="entry name" value="Nuclease_put_TT1808"/>
</dbReference>
<dbReference type="CDD" id="cd06260">
    <property type="entry name" value="DUF820-like"/>
    <property type="match status" value="1"/>
</dbReference>
<organism evidence="2 3">
    <name type="scientific">Roseofilum acuticapitatum BLCC-M154</name>
    <dbReference type="NCBI Taxonomy" id="3022444"/>
    <lineage>
        <taxon>Bacteria</taxon>
        <taxon>Bacillati</taxon>
        <taxon>Cyanobacteriota</taxon>
        <taxon>Cyanophyceae</taxon>
        <taxon>Desertifilales</taxon>
        <taxon>Desertifilaceae</taxon>
        <taxon>Roseofilum</taxon>
        <taxon>Roseofilum acuticapitatum</taxon>
    </lineage>
</organism>
<comment type="caution">
    <text evidence="2">The sequence shown here is derived from an EMBL/GenBank/DDBJ whole genome shotgun (WGS) entry which is preliminary data.</text>
</comment>
<dbReference type="Gene3D" id="3.90.1570.10">
    <property type="entry name" value="tt1808, chain A"/>
    <property type="match status" value="1"/>
</dbReference>
<keyword evidence="2" id="KW-0540">Nuclease</keyword>
<keyword evidence="3" id="KW-1185">Reference proteome</keyword>
<evidence type="ECO:0000313" key="3">
    <source>
        <dbReference type="Proteomes" id="UP001235303"/>
    </source>
</evidence>
<dbReference type="InterPro" id="IPR008538">
    <property type="entry name" value="Uma2"/>
</dbReference>
<name>A0ABT7AWF7_9CYAN</name>
<dbReference type="GO" id="GO:0004519">
    <property type="term" value="F:endonuclease activity"/>
    <property type="evidence" value="ECO:0007669"/>
    <property type="project" value="UniProtKB-KW"/>
</dbReference>
<keyword evidence="2" id="KW-0255">Endonuclease</keyword>
<keyword evidence="2" id="KW-0378">Hydrolase</keyword>
<protein>
    <submittedName>
        <fullName evidence="2">Uma2 family endonuclease</fullName>
    </submittedName>
</protein>
<accession>A0ABT7AWF7</accession>
<gene>
    <name evidence="2" type="ORF">PMG71_13140</name>
</gene>
<dbReference type="Proteomes" id="UP001235303">
    <property type="component" value="Unassembled WGS sequence"/>
</dbReference>
<dbReference type="SUPFAM" id="SSF52980">
    <property type="entry name" value="Restriction endonuclease-like"/>
    <property type="match status" value="1"/>
</dbReference>
<dbReference type="PANTHER" id="PTHR34107">
    <property type="entry name" value="SLL0198 PROTEIN-RELATED"/>
    <property type="match status" value="1"/>
</dbReference>
<reference evidence="2 3" key="1">
    <citation type="submission" date="2023-01" db="EMBL/GenBank/DDBJ databases">
        <title>Novel diversity within Roseofilum (Cyanobacteria; Desertifilaceae) from marine benthic mats with descriptions of four novel species.</title>
        <authorList>
            <person name="Wang Y."/>
            <person name="Berthold D.E."/>
            <person name="Hu J."/>
            <person name="Lefler F.W."/>
            <person name="Laughinghouse H.D. IV."/>
        </authorList>
    </citation>
    <scope>NUCLEOTIDE SEQUENCE [LARGE SCALE GENOMIC DNA]</scope>
    <source>
        <strain evidence="2 3">BLCC-M154</strain>
    </source>
</reference>
<dbReference type="PANTHER" id="PTHR34107:SF7">
    <property type="entry name" value="SLR2092 PROTEIN"/>
    <property type="match status" value="1"/>
</dbReference>
<proteinExistence type="predicted"/>
<dbReference type="InterPro" id="IPR011335">
    <property type="entry name" value="Restrct_endonuc-II-like"/>
</dbReference>
<evidence type="ECO:0000313" key="2">
    <source>
        <dbReference type="EMBL" id="MDJ1170378.1"/>
    </source>
</evidence>
<dbReference type="EMBL" id="JAQOSP010000087">
    <property type="protein sequence ID" value="MDJ1170378.1"/>
    <property type="molecule type" value="Genomic_DNA"/>
</dbReference>
<dbReference type="Pfam" id="PF05685">
    <property type="entry name" value="Uma2"/>
    <property type="match status" value="1"/>
</dbReference>
<sequence>MGQILTLEDPDTLPLELPKSLKLYVTQEQFAALAVSNKVLQLERTAQGELIVNPPTGWETGKTNFSIIGQLHRWYEENQQGEGFDCSTGFILPNGAILSPDAAWISQERWDRLTEEQRGTFPQICPDFVVELRSKSDTLKSLQEKMQEYIDNGARLGWLIDPKNRTVEVYRVGLEVEVLSNPAELSGEEVLPGFVLDLGRVWGYIN</sequence>
<dbReference type="RefSeq" id="WP_283754136.1">
    <property type="nucleotide sequence ID" value="NZ_JAQOSP010000087.1"/>
</dbReference>
<evidence type="ECO:0000259" key="1">
    <source>
        <dbReference type="Pfam" id="PF05685"/>
    </source>
</evidence>